<evidence type="ECO:0000256" key="1">
    <source>
        <dbReference type="SAM" id="Phobius"/>
    </source>
</evidence>
<name>A0A2N5Z9Z8_MUIH1</name>
<keyword evidence="1" id="KW-0472">Membrane</keyword>
<comment type="caution">
    <text evidence="2">The sequence shown here is derived from an EMBL/GenBank/DDBJ whole genome shotgun (WGS) entry which is preliminary data.</text>
</comment>
<dbReference type="EMBL" id="PKTG01000138">
    <property type="protein sequence ID" value="PLX15496.1"/>
    <property type="molecule type" value="Genomic_DNA"/>
</dbReference>
<keyword evidence="1" id="KW-0812">Transmembrane</keyword>
<proteinExistence type="predicted"/>
<evidence type="ECO:0000313" key="3">
    <source>
        <dbReference type="Proteomes" id="UP000234857"/>
    </source>
</evidence>
<feature type="transmembrane region" description="Helical" evidence="1">
    <location>
        <begin position="12"/>
        <end position="32"/>
    </location>
</feature>
<reference evidence="2 3" key="1">
    <citation type="submission" date="2017-11" db="EMBL/GenBank/DDBJ databases">
        <title>Genome-resolved metagenomics identifies genetic mobility, metabolic interactions, and unexpected diversity in perchlorate-reducing communities.</title>
        <authorList>
            <person name="Barnum T.P."/>
            <person name="Figueroa I.A."/>
            <person name="Carlstrom C.I."/>
            <person name="Lucas L.N."/>
            <person name="Engelbrektson A.L."/>
            <person name="Coates J.D."/>
        </authorList>
    </citation>
    <scope>NUCLEOTIDE SEQUENCE [LARGE SCALE GENOMIC DNA]</scope>
    <source>
        <strain evidence="2">BM706</strain>
    </source>
</reference>
<sequence length="138" mass="16613">MLYHKNSFNYWVSIFFLRRIGLLLINAFPFLIKIVSKLTGEPVQRIEKHLKNLKKNKLEYLKMGSFIHKSTDGPDNIYSSVWNKNSCKKLFYAFKTINFKIHFFNKRHLLGFDKVLPEKLIDFLGKRFGWHLWVFLKK</sequence>
<organism evidence="2 3">
    <name type="scientific">Muiribacterium halophilum</name>
    <dbReference type="NCBI Taxonomy" id="2053465"/>
    <lineage>
        <taxon>Bacteria</taxon>
        <taxon>Candidatus Muiribacteriota</taxon>
        <taxon>Candidatus Muiribacteriia</taxon>
        <taxon>Candidatus Muiribacteriales</taxon>
        <taxon>Candidatus Muiribacteriaceae</taxon>
        <taxon>Candidatus Muiribacterium</taxon>
    </lineage>
</organism>
<protein>
    <submittedName>
        <fullName evidence="2">Uncharacterized protein</fullName>
    </submittedName>
</protein>
<accession>A0A2N5Z9Z8</accession>
<evidence type="ECO:0000313" key="2">
    <source>
        <dbReference type="EMBL" id="PLX15496.1"/>
    </source>
</evidence>
<dbReference type="Proteomes" id="UP000234857">
    <property type="component" value="Unassembled WGS sequence"/>
</dbReference>
<dbReference type="AlphaFoldDB" id="A0A2N5Z9Z8"/>
<keyword evidence="1" id="KW-1133">Transmembrane helix</keyword>
<gene>
    <name evidence="2" type="ORF">C0601_12675</name>
</gene>